<gene>
    <name evidence="1" type="ORF">BINO364_LOCUS11126</name>
</gene>
<reference evidence="1" key="1">
    <citation type="submission" date="2021-12" db="EMBL/GenBank/DDBJ databases">
        <authorList>
            <person name="Martin H S."/>
        </authorList>
    </citation>
    <scope>NUCLEOTIDE SEQUENCE</scope>
</reference>
<keyword evidence="2" id="KW-1185">Reference proteome</keyword>
<evidence type="ECO:0000313" key="1">
    <source>
        <dbReference type="EMBL" id="CAH0725554.1"/>
    </source>
</evidence>
<feature type="non-terminal residue" evidence="1">
    <location>
        <position position="370"/>
    </location>
</feature>
<sequence>MSAQRLSDQRRSIVNNKLLSSQKLLQIRKDIQNNYKYENKQYDSIRHSNESSNTQKQIPPFSPAANTSVNTVIDKGIPQDINTTVPSTFHTQNLPQTSVLDNRQTEDISLEVNQEIENLFQETLHYNIKTDPTCRTYIPKQKLSKKFCAILNYINTITLPKYIDPNIDFSTLQNIIYSAAWTAAKLNGSILHQNNKVQPEKKAKWQVRLEKKIDNLRVKIGKMTQYINGNKSEKLAYQIQQIQNQYKTHSTHEGPNTEPIHFHNEKTFYRSISAISSNHTASTPQNIPSPEELRNYWADLWETSTEHNDKAEWIKTEINHHNDITQMEFESIPIEIFNKAVVSPHRLTLYKVMSKRHVCHNTCLNDTVLL</sequence>
<protein>
    <submittedName>
        <fullName evidence="1">Uncharacterized protein</fullName>
    </submittedName>
</protein>
<dbReference type="EMBL" id="OV170225">
    <property type="protein sequence ID" value="CAH0725554.1"/>
    <property type="molecule type" value="Genomic_DNA"/>
</dbReference>
<accession>A0A8J9UVB9</accession>
<organism evidence="1 2">
    <name type="scientific">Brenthis ino</name>
    <name type="common">lesser marbled fritillary</name>
    <dbReference type="NCBI Taxonomy" id="405034"/>
    <lineage>
        <taxon>Eukaryota</taxon>
        <taxon>Metazoa</taxon>
        <taxon>Ecdysozoa</taxon>
        <taxon>Arthropoda</taxon>
        <taxon>Hexapoda</taxon>
        <taxon>Insecta</taxon>
        <taxon>Pterygota</taxon>
        <taxon>Neoptera</taxon>
        <taxon>Endopterygota</taxon>
        <taxon>Lepidoptera</taxon>
        <taxon>Glossata</taxon>
        <taxon>Ditrysia</taxon>
        <taxon>Papilionoidea</taxon>
        <taxon>Nymphalidae</taxon>
        <taxon>Heliconiinae</taxon>
        <taxon>Argynnini</taxon>
        <taxon>Brenthis</taxon>
    </lineage>
</organism>
<evidence type="ECO:0000313" key="2">
    <source>
        <dbReference type="Proteomes" id="UP000838878"/>
    </source>
</evidence>
<name>A0A8J9UVB9_9NEOP</name>
<dbReference type="OrthoDB" id="2194416at2759"/>
<dbReference type="Proteomes" id="UP000838878">
    <property type="component" value="Chromosome 5"/>
</dbReference>
<proteinExistence type="predicted"/>
<dbReference type="AlphaFoldDB" id="A0A8J9UVB9"/>